<evidence type="ECO:0000256" key="5">
    <source>
        <dbReference type="ARBA" id="ARBA00022723"/>
    </source>
</evidence>
<evidence type="ECO:0000256" key="8">
    <source>
        <dbReference type="SAM" id="MobiDB-lite"/>
    </source>
</evidence>
<dbReference type="Proteomes" id="UP000298663">
    <property type="component" value="Unassembled WGS sequence"/>
</dbReference>
<dbReference type="GO" id="GO:0031902">
    <property type="term" value="C:late endosome membrane"/>
    <property type="evidence" value="ECO:0007669"/>
    <property type="project" value="UniProtKB-SubCell"/>
</dbReference>
<evidence type="ECO:0000256" key="7">
    <source>
        <dbReference type="ARBA" id="ARBA00023136"/>
    </source>
</evidence>
<dbReference type="PROSITE" id="PS51837">
    <property type="entry name" value="LITAF"/>
    <property type="match status" value="1"/>
</dbReference>
<keyword evidence="12" id="KW-1185">Reference proteome</keyword>
<keyword evidence="9" id="KW-0812">Transmembrane</keyword>
<feature type="transmembrane region" description="Helical" evidence="9">
    <location>
        <begin position="91"/>
        <end position="112"/>
    </location>
</feature>
<dbReference type="GO" id="GO:0008270">
    <property type="term" value="F:zinc ion binding"/>
    <property type="evidence" value="ECO:0007669"/>
    <property type="project" value="TreeGrafter"/>
</dbReference>
<dbReference type="GO" id="GO:0005765">
    <property type="term" value="C:lysosomal membrane"/>
    <property type="evidence" value="ECO:0007669"/>
    <property type="project" value="UniProtKB-SubCell"/>
</dbReference>
<dbReference type="SMART" id="SM00714">
    <property type="entry name" value="LITAF"/>
    <property type="match status" value="1"/>
</dbReference>
<dbReference type="InterPro" id="IPR037519">
    <property type="entry name" value="LITAF_fam"/>
</dbReference>
<sequence>MGSFEAPAAPAPASNAPATDDPATPARRGYIVLADDETTQEASSQRSPRRLQAPRRRYLMVVLGSRPCRMQCPYCGARIQTATRSVRGQTFWLIFIILIFVICLYALIMLSMDVCQETEHYCPNCNAFIGRSAAD</sequence>
<evidence type="ECO:0000313" key="12">
    <source>
        <dbReference type="Proteomes" id="UP000298663"/>
    </source>
</evidence>
<dbReference type="Pfam" id="PF10601">
    <property type="entry name" value="zf-LITAF-like"/>
    <property type="match status" value="1"/>
</dbReference>
<evidence type="ECO:0000256" key="3">
    <source>
        <dbReference type="ARBA" id="ARBA00004630"/>
    </source>
</evidence>
<comment type="subcellular location">
    <subcellularLocation>
        <location evidence="2">Endosome membrane</location>
        <topology evidence="2">Peripheral membrane protein</topology>
    </subcellularLocation>
    <subcellularLocation>
        <location evidence="1">Late endosome membrane</location>
    </subcellularLocation>
    <subcellularLocation>
        <location evidence="3">Lysosome membrane</location>
        <topology evidence="3">Peripheral membrane protein</topology>
        <orientation evidence="3">Cytoplasmic side</orientation>
    </subcellularLocation>
</comment>
<organism evidence="11 12">
    <name type="scientific">Steinernema carpocapsae</name>
    <name type="common">Entomopathogenic nematode</name>
    <dbReference type="NCBI Taxonomy" id="34508"/>
    <lineage>
        <taxon>Eukaryota</taxon>
        <taxon>Metazoa</taxon>
        <taxon>Ecdysozoa</taxon>
        <taxon>Nematoda</taxon>
        <taxon>Chromadorea</taxon>
        <taxon>Rhabditida</taxon>
        <taxon>Tylenchina</taxon>
        <taxon>Panagrolaimomorpha</taxon>
        <taxon>Strongyloidoidea</taxon>
        <taxon>Steinernematidae</taxon>
        <taxon>Steinernema</taxon>
    </lineage>
</organism>
<evidence type="ECO:0000256" key="9">
    <source>
        <dbReference type="SAM" id="Phobius"/>
    </source>
</evidence>
<dbReference type="PANTHER" id="PTHR23292">
    <property type="entry name" value="LIPOPOLYSACCHARIDE-INDUCED TUMOR NECROSIS FACTOR-ALPHA FACTOR"/>
    <property type="match status" value="1"/>
</dbReference>
<accession>A0A4U5LPB2</accession>
<reference evidence="11 12" key="2">
    <citation type="journal article" date="2019" name="G3 (Bethesda)">
        <title>Hybrid Assembly of the Genome of the Entomopathogenic Nematode Steinernema carpocapsae Identifies the X-Chromosome.</title>
        <authorList>
            <person name="Serra L."/>
            <person name="Macchietto M."/>
            <person name="Macias-Munoz A."/>
            <person name="McGill C.J."/>
            <person name="Rodriguez I.M."/>
            <person name="Rodriguez B."/>
            <person name="Murad R."/>
            <person name="Mortazavi A."/>
        </authorList>
    </citation>
    <scope>NUCLEOTIDE SEQUENCE [LARGE SCALE GENOMIC DNA]</scope>
    <source>
        <strain evidence="11 12">ALL</strain>
    </source>
</reference>
<dbReference type="PANTHER" id="PTHR23292:SF6">
    <property type="entry name" value="FI16602P1-RELATED"/>
    <property type="match status" value="1"/>
</dbReference>
<feature type="domain" description="LITAF" evidence="10">
    <location>
        <begin position="51"/>
        <end position="134"/>
    </location>
</feature>
<feature type="region of interest" description="Disordered" evidence="8">
    <location>
        <begin position="1"/>
        <end position="25"/>
    </location>
</feature>
<gene>
    <name evidence="11" type="ORF">L596_030400</name>
</gene>
<protein>
    <recommendedName>
        <fullName evidence="10">LITAF domain-containing protein</fullName>
    </recommendedName>
</protein>
<proteinExistence type="inferred from homology"/>
<keyword evidence="9" id="KW-1133">Transmembrane helix</keyword>
<comment type="caution">
    <text evidence="11">The sequence shown here is derived from an EMBL/GenBank/DDBJ whole genome shotgun (WGS) entry which is preliminary data.</text>
</comment>
<reference evidence="11 12" key="1">
    <citation type="journal article" date="2015" name="Genome Biol.">
        <title>Comparative genomics of Steinernema reveals deeply conserved gene regulatory networks.</title>
        <authorList>
            <person name="Dillman A.R."/>
            <person name="Macchietto M."/>
            <person name="Porter C.F."/>
            <person name="Rogers A."/>
            <person name="Williams B."/>
            <person name="Antoshechkin I."/>
            <person name="Lee M.M."/>
            <person name="Goodwin Z."/>
            <person name="Lu X."/>
            <person name="Lewis E.E."/>
            <person name="Goodrich-Blair H."/>
            <person name="Stock S.P."/>
            <person name="Adams B.J."/>
            <person name="Sternberg P.W."/>
            <person name="Mortazavi A."/>
        </authorList>
    </citation>
    <scope>NUCLEOTIDE SEQUENCE [LARGE SCALE GENOMIC DNA]</scope>
    <source>
        <strain evidence="11 12">ALL</strain>
    </source>
</reference>
<evidence type="ECO:0000256" key="4">
    <source>
        <dbReference type="ARBA" id="ARBA00005975"/>
    </source>
</evidence>
<evidence type="ECO:0000259" key="10">
    <source>
        <dbReference type="PROSITE" id="PS51837"/>
    </source>
</evidence>
<dbReference type="EMBL" id="AZBU02000014">
    <property type="protein sequence ID" value="TKR57739.1"/>
    <property type="molecule type" value="Genomic_DNA"/>
</dbReference>
<evidence type="ECO:0000313" key="11">
    <source>
        <dbReference type="EMBL" id="TKR57739.1"/>
    </source>
</evidence>
<evidence type="ECO:0000256" key="6">
    <source>
        <dbReference type="ARBA" id="ARBA00022833"/>
    </source>
</evidence>
<comment type="similarity">
    <text evidence="4">Belongs to the CDIP1/LITAF family.</text>
</comment>
<keyword evidence="5" id="KW-0479">Metal-binding</keyword>
<dbReference type="AlphaFoldDB" id="A0A4U5LPB2"/>
<dbReference type="OrthoDB" id="5599753at2759"/>
<name>A0A4U5LPB2_STECR</name>
<evidence type="ECO:0000256" key="2">
    <source>
        <dbReference type="ARBA" id="ARBA00004481"/>
    </source>
</evidence>
<keyword evidence="6" id="KW-0862">Zinc</keyword>
<keyword evidence="7 9" id="KW-0472">Membrane</keyword>
<evidence type="ECO:0000256" key="1">
    <source>
        <dbReference type="ARBA" id="ARBA00004414"/>
    </source>
</evidence>
<dbReference type="InterPro" id="IPR006629">
    <property type="entry name" value="LITAF"/>
</dbReference>